<proteinExistence type="predicted"/>
<accession>A0A1Y0HNT8</accession>
<reference evidence="4" key="2">
    <citation type="submission" date="2017-05" db="EMBL/GenBank/DDBJ databases">
        <title>Dechlorination kinetics govern the competition between two new strains of the genus Sulfurospirillum.</title>
        <authorList>
            <person name="Buttet G.F."/>
            <person name="Murray A.M."/>
            <person name="Goris T."/>
            <person name="Burion M."/>
            <person name="Lin B."/>
            <person name="Rolle M."/>
            <person name="Maillard J."/>
        </authorList>
    </citation>
    <scope>NUCLEOTIDE SEQUENCE [LARGE SCALE GENOMIC DNA]</scope>
    <source>
        <strain evidence="4">SL2-1</strain>
    </source>
</reference>
<gene>
    <name evidence="3" type="ORF">FA584_05560</name>
    <name evidence="1" type="ORF">Sdiek1_2631</name>
    <name evidence="2" type="ORF">SJPD1_2542</name>
</gene>
<dbReference type="KEGG" id="sulj:SJPD1_2542"/>
<reference evidence="5" key="3">
    <citation type="submission" date="2017-09" db="EMBL/GenBank/DDBJ databases">
        <title>The complete genome of Sulfurospirillum sp. JPD-1.</title>
        <authorList>
            <person name="Goris T."/>
        </authorList>
    </citation>
    <scope>NUCLEOTIDE SEQUENCE [LARGE SCALE GENOMIC DNA]</scope>
    <source>
        <strain evidence="5">JPD-1</strain>
    </source>
</reference>
<protein>
    <recommendedName>
        <fullName evidence="7">Motility protein</fullName>
    </recommendedName>
</protein>
<evidence type="ECO:0000313" key="3">
    <source>
        <dbReference type="EMBL" id="QIR75703.1"/>
    </source>
</evidence>
<evidence type="ECO:0000313" key="1">
    <source>
        <dbReference type="EMBL" id="ARU49779.1"/>
    </source>
</evidence>
<reference evidence="3 6" key="1">
    <citation type="journal article" date="2017" name="Environ. Sci. Technol.">
        <title>Organohalide Respiration with Chlorinated Ethenes under Low pH Conditions.</title>
        <authorList>
            <person name="Yang Y."/>
            <person name="Capiro N.L."/>
            <person name="Marcet T.F."/>
            <person name="Yan J."/>
            <person name="Pennell K.D."/>
            <person name="Loffler F.E."/>
        </authorList>
    </citation>
    <scope>NUCLEOTIDE SEQUENCE [LARGE SCALE GENOMIC DNA]</scope>
    <source>
        <strain evidence="3 6">ACSDCE</strain>
    </source>
</reference>
<dbReference type="KEGG" id="suls:Sdiek1_2631"/>
<reference evidence="1" key="5">
    <citation type="journal article" date="2018" name="FEMS Microbiol. Ecol.">
        <title>Coexistence of two distinct Sulfurospirillum populations respiring tetrachloroethene-genomic and kinetic considerations. .</title>
        <authorList>
            <person name="Buttet G.F."/>
            <person name="Murray A.M."/>
            <person name="Goris T."/>
            <person name="Burion M."/>
            <person name="Jin B."/>
            <person name="Rolle M."/>
            <person name="Holliger C."/>
            <person name="Maillard J."/>
        </authorList>
    </citation>
    <scope>NUCLEOTIDE SEQUENCE</scope>
    <source>
        <strain evidence="1">SL2-1</strain>
    </source>
</reference>
<reference evidence="3" key="7">
    <citation type="submission" date="2020-08" db="EMBL/GenBank/DDBJ databases">
        <authorList>
            <person name="Yang Y."/>
            <person name="Huo L."/>
            <person name="Yan J."/>
        </authorList>
    </citation>
    <scope>NUCLEOTIDE SEQUENCE</scope>
    <source>
        <strain evidence="3">ACSDCE</strain>
    </source>
</reference>
<evidence type="ECO:0000313" key="4">
    <source>
        <dbReference type="Proteomes" id="UP000196005"/>
    </source>
</evidence>
<dbReference type="EMBL" id="CP039734">
    <property type="protein sequence ID" value="QIR75703.1"/>
    <property type="molecule type" value="Genomic_DNA"/>
</dbReference>
<dbReference type="RefSeq" id="WP_087439471.1">
    <property type="nucleotide sequence ID" value="NZ_CP021416.1"/>
</dbReference>
<reference evidence="2" key="4">
    <citation type="submission" date="2017-09" db="EMBL/GenBank/DDBJ databases">
        <authorList>
            <person name="Goris T."/>
        </authorList>
    </citation>
    <scope>NUCLEOTIDE SEQUENCE</scope>
    <source>
        <strain evidence="2">JPD-1</strain>
    </source>
</reference>
<dbReference type="Proteomes" id="UP000196005">
    <property type="component" value="Chromosome"/>
</dbReference>
<dbReference type="EMBL" id="CP023275">
    <property type="protein sequence ID" value="ATB70636.1"/>
    <property type="molecule type" value="Genomic_DNA"/>
</dbReference>
<accession>A0A6G9VSG9</accession>
<dbReference type="EMBL" id="CP021416">
    <property type="protein sequence ID" value="ARU49779.1"/>
    <property type="molecule type" value="Genomic_DNA"/>
</dbReference>
<evidence type="ECO:0000313" key="6">
    <source>
        <dbReference type="Proteomes" id="UP000502831"/>
    </source>
</evidence>
<evidence type="ECO:0008006" key="7">
    <source>
        <dbReference type="Google" id="ProtNLM"/>
    </source>
</evidence>
<accession>A0A290HXQ3</accession>
<dbReference type="AlphaFoldDB" id="A0A1Y0HNT8"/>
<evidence type="ECO:0000313" key="5">
    <source>
        <dbReference type="Proteomes" id="UP000217349"/>
    </source>
</evidence>
<sequence>MDALNSSIPSSTEIYAMKQAMKVQEQMVSKMLESLPQPTDTASAQVSGLASEGIGSNLDLKA</sequence>
<name>A0A1Y0HNT8_9BACT</name>
<dbReference type="Proteomes" id="UP000217349">
    <property type="component" value="Chromosome"/>
</dbReference>
<reference evidence="2" key="6">
    <citation type="journal article" date="2020" name="MicrobiologyOpen">
        <title>Tetrachloroethene respiration in Sulfurospirillum species is regulated by a two-component system as unraveled by comparative genomics, transcriptomics, and regulator binding studies.</title>
        <authorList>
            <person name="Esken J."/>
            <person name="Goris T."/>
            <person name="Gadkari J."/>
            <person name="Bischler T."/>
            <person name="Forstner K.U."/>
            <person name="Sharma C.M."/>
            <person name="Diekert G."/>
            <person name="Schubert T."/>
        </authorList>
    </citation>
    <scope>NUCLEOTIDE SEQUENCE</scope>
    <source>
        <strain evidence="2">JPD-1</strain>
    </source>
</reference>
<organism evidence="1 4">
    <name type="scientific">Sulfurospirillum diekertiae</name>
    <dbReference type="NCBI Taxonomy" id="1854492"/>
    <lineage>
        <taxon>Bacteria</taxon>
        <taxon>Pseudomonadati</taxon>
        <taxon>Campylobacterota</taxon>
        <taxon>Epsilonproteobacteria</taxon>
        <taxon>Campylobacterales</taxon>
        <taxon>Sulfurospirillaceae</taxon>
        <taxon>Sulfurospirillum</taxon>
    </lineage>
</organism>
<evidence type="ECO:0000313" key="2">
    <source>
        <dbReference type="EMBL" id="ATB70636.1"/>
    </source>
</evidence>
<keyword evidence="4" id="KW-1185">Reference proteome</keyword>
<dbReference type="OrthoDB" id="5340045at2"/>
<dbReference type="Proteomes" id="UP000502831">
    <property type="component" value="Chromosome"/>
</dbReference>